<dbReference type="CDD" id="cd00130">
    <property type="entry name" value="PAS"/>
    <property type="match status" value="3"/>
</dbReference>
<dbReference type="InterPro" id="IPR035965">
    <property type="entry name" value="PAS-like_dom_sf"/>
</dbReference>
<dbReference type="InterPro" id="IPR036097">
    <property type="entry name" value="HisK_dim/P_sf"/>
</dbReference>
<dbReference type="Gene3D" id="1.10.287.130">
    <property type="match status" value="1"/>
</dbReference>
<dbReference type="SMART" id="SM00091">
    <property type="entry name" value="PAS"/>
    <property type="match status" value="8"/>
</dbReference>
<evidence type="ECO:0000259" key="8">
    <source>
        <dbReference type="PROSITE" id="PS50113"/>
    </source>
</evidence>
<dbReference type="CDD" id="cd00082">
    <property type="entry name" value="HisKA"/>
    <property type="match status" value="1"/>
</dbReference>
<dbReference type="Pfam" id="PF13426">
    <property type="entry name" value="PAS_9"/>
    <property type="match status" value="2"/>
</dbReference>
<dbReference type="InterPro" id="IPR003661">
    <property type="entry name" value="HisK_dim/P_dom"/>
</dbReference>
<feature type="domain" description="PAC" evidence="8">
    <location>
        <begin position="996"/>
        <end position="1046"/>
    </location>
</feature>
<dbReference type="SUPFAM" id="SSF55874">
    <property type="entry name" value="ATPase domain of HSP90 chaperone/DNA topoisomerase II/histidine kinase"/>
    <property type="match status" value="1"/>
</dbReference>
<dbReference type="Pfam" id="PF08448">
    <property type="entry name" value="PAS_4"/>
    <property type="match status" value="4"/>
</dbReference>
<proteinExistence type="predicted"/>
<feature type="domain" description="PAS" evidence="7">
    <location>
        <begin position="924"/>
        <end position="965"/>
    </location>
</feature>
<keyword evidence="10" id="KW-1185">Reference proteome</keyword>
<dbReference type="NCBIfam" id="TIGR00229">
    <property type="entry name" value="sensory_box"/>
    <property type="match status" value="4"/>
</dbReference>
<dbReference type="Gene3D" id="3.30.450.20">
    <property type="entry name" value="PAS domain"/>
    <property type="match status" value="8"/>
</dbReference>
<dbReference type="PROSITE" id="PS50112">
    <property type="entry name" value="PAS"/>
    <property type="match status" value="2"/>
</dbReference>
<dbReference type="InterPro" id="IPR000700">
    <property type="entry name" value="PAS-assoc_C"/>
</dbReference>
<gene>
    <name evidence="9" type="ORF">H9Q13_11345</name>
</gene>
<dbReference type="SMART" id="SM00086">
    <property type="entry name" value="PAC"/>
    <property type="match status" value="6"/>
</dbReference>
<dbReference type="EMBL" id="JACXAJ010000004">
    <property type="protein sequence ID" value="MBD1397760.1"/>
    <property type="molecule type" value="Genomic_DNA"/>
</dbReference>
<dbReference type="Pfam" id="PF08447">
    <property type="entry name" value="PAS_3"/>
    <property type="match status" value="1"/>
</dbReference>
<evidence type="ECO:0000259" key="7">
    <source>
        <dbReference type="PROSITE" id="PS50112"/>
    </source>
</evidence>
<comment type="caution">
    <text evidence="9">The sequence shown here is derived from an EMBL/GenBank/DDBJ whole genome shotgun (WGS) entry which is preliminary data.</text>
</comment>
<dbReference type="InterPro" id="IPR000014">
    <property type="entry name" value="PAS"/>
</dbReference>
<keyword evidence="5" id="KW-0418">Kinase</keyword>
<accession>A0ABR7XHL5</accession>
<evidence type="ECO:0000313" key="9">
    <source>
        <dbReference type="EMBL" id="MBD1397760.1"/>
    </source>
</evidence>
<dbReference type="Proteomes" id="UP000625551">
    <property type="component" value="Unassembled WGS sequence"/>
</dbReference>
<name>A0ABR7XHL5_9BACT</name>
<dbReference type="InterPro" id="IPR013655">
    <property type="entry name" value="PAS_fold_3"/>
</dbReference>
<dbReference type="InterPro" id="IPR003594">
    <property type="entry name" value="HATPase_dom"/>
</dbReference>
<dbReference type="SUPFAM" id="SSF47384">
    <property type="entry name" value="Homodimeric domain of signal transducing histidine kinase"/>
    <property type="match status" value="1"/>
</dbReference>
<dbReference type="PROSITE" id="PS50109">
    <property type="entry name" value="HIS_KIN"/>
    <property type="match status" value="1"/>
</dbReference>
<dbReference type="InterPro" id="IPR001610">
    <property type="entry name" value="PAC"/>
</dbReference>
<keyword evidence="3" id="KW-0597">Phosphoprotein</keyword>
<protein>
    <recommendedName>
        <fullName evidence="2">histidine kinase</fullName>
        <ecNumber evidence="2">2.7.13.3</ecNumber>
    </recommendedName>
</protein>
<dbReference type="PANTHER" id="PTHR43304">
    <property type="entry name" value="PHYTOCHROME-LIKE PROTEIN CPH1"/>
    <property type="match status" value="1"/>
</dbReference>
<dbReference type="Gene3D" id="3.30.565.10">
    <property type="entry name" value="Histidine kinase-like ATPase, C-terminal domain"/>
    <property type="match status" value="1"/>
</dbReference>
<dbReference type="Pfam" id="PF02518">
    <property type="entry name" value="HATPase_c"/>
    <property type="match status" value="1"/>
</dbReference>
<feature type="domain" description="PAC" evidence="8">
    <location>
        <begin position="875"/>
        <end position="927"/>
    </location>
</feature>
<reference evidence="9 10" key="1">
    <citation type="submission" date="2020-09" db="EMBL/GenBank/DDBJ databases">
        <title>Genome sequencing and assembly of Pontibacter sp.</title>
        <authorList>
            <person name="Chhetri G."/>
        </authorList>
    </citation>
    <scope>NUCLEOTIDE SEQUENCE [LARGE SCALE GENOMIC DNA]</scope>
    <source>
        <strain evidence="9 10">JH31</strain>
    </source>
</reference>
<organism evidence="9 10">
    <name type="scientific">Pontibacter aquaedesilientis</name>
    <dbReference type="NCBI Taxonomy" id="2766980"/>
    <lineage>
        <taxon>Bacteria</taxon>
        <taxon>Pseudomonadati</taxon>
        <taxon>Bacteroidota</taxon>
        <taxon>Cytophagia</taxon>
        <taxon>Cytophagales</taxon>
        <taxon>Hymenobacteraceae</taxon>
        <taxon>Pontibacter</taxon>
    </lineage>
</organism>
<evidence type="ECO:0000256" key="5">
    <source>
        <dbReference type="ARBA" id="ARBA00022777"/>
    </source>
</evidence>
<evidence type="ECO:0000259" key="6">
    <source>
        <dbReference type="PROSITE" id="PS50109"/>
    </source>
</evidence>
<dbReference type="SMART" id="SM00387">
    <property type="entry name" value="HATPase_c"/>
    <property type="match status" value="1"/>
</dbReference>
<dbReference type="SMART" id="SM00388">
    <property type="entry name" value="HisKA"/>
    <property type="match status" value="1"/>
</dbReference>
<sequence>MAHLSSTLDNNPSLDYLEIFNQMPGCFVVLQPNPPLYTILAISDELLQITARSRKDIIGKGVFEVYPENPEVTSASGASQLRISLQNAILHKKADYMPLVRYDITNPGGEFETRYWSAHSKPVLSQSGEVLYIVHTTSDVTAQVRKDKATASLQKVEKAYSLFMQAPVAVCILVGPEHIVELANEEMLRIIGRSAEIVGKPLFDSVPEALDQGIPELLEQVRKSGNPFHAAEFPAQLLIDGQMELRYYNYIYQPYYQNEGDLTPHGVFIVAHDVTEQVLARKKVEEVKEQLDLRNALFEAHKEATPDGMLIVDASGKILLHNRRFVEIWNMPQHIIDSKDDALALAYARQQVADEQGFIDTVTAAYSRTSGPVRDRIVFKNGVIIERNGSPVVSESGHYYGWAWYFNDATDRLRQEQKFQNVVEQVSDLIAIFKGEDLVVEVANKAVLELWQRNSDVLGKPFETVMPEIRGQGFLEMLMKVLHTGEPEYGYEIPAVFRRKNGVEETIYFNFGYQPYREADGRITGVIIVAKDVTEQVATKQQLVESEARFRTLIEEAPVAAALYMGSEQTIQYANDIMLDYWAKSNAVAGKSFREAFPEHQSFSELLQEVYKTGNTYTAHKEKMQLAINGSQQTCYYNYTLKPLMDEDGEVYGIHHTAIDVTEEVLSQIQLQESEARFRNLVRDASVGIIVLTGEEMRVDIVNDAYAQLIDRKSEELNDKPLFSIIPEAEPVFRPIIDQVRSTGEPLYLYDMPYFVYVGGKKKEGFLNLVYQPYKDLEGHIEGVMILCHDVTRQVQALRKLEEEQERAKMAIEAGDLGLFEINLATNQVIADSRFTEISGFEEIHSIDQYYDTIHPDDLETKDKAIQAGLETGILDFESRIIDSTGEVRWIKLKGRFFFDEDGKPAKVIGMIQDVTAQRNFAEELKKFKHISDHALDAFILMREDGTFAYLNDLALERWGYTREESLHIRVPDVDPIYQEKEFEEVFRTTQQQSIPPFETLHKRKDGTIYPVEVSLTGITLEGKPHMFGVARDITDRKSAEEELLSKNKQLIRINNDLDNFIYTASHDLKAPISNIEGLLTLLSEDLEEASPNQEDINHILTLMQGSVNRFKKTITNLTDIVKLQQEENLDIVKVDLQEVIQDVTLDLRPELDAAGVELKIDVKSCPTIRFSEKNLRSVIYNLLSNALKYRSPDRIPQVHITCSSTDEHQVLAIKDNGLGISSNRIDKLFSMFKRFHDHVEGTGIGLYMVKKIVENAGGRIEVETQVDVGTTFRIYLNK</sequence>
<dbReference type="PANTHER" id="PTHR43304:SF1">
    <property type="entry name" value="PAC DOMAIN-CONTAINING PROTEIN"/>
    <property type="match status" value="1"/>
</dbReference>
<dbReference type="InterPro" id="IPR004358">
    <property type="entry name" value="Sig_transdc_His_kin-like_C"/>
</dbReference>
<feature type="domain" description="PAC" evidence="8">
    <location>
        <begin position="491"/>
        <end position="545"/>
    </location>
</feature>
<evidence type="ECO:0000256" key="4">
    <source>
        <dbReference type="ARBA" id="ARBA00022679"/>
    </source>
</evidence>
<dbReference type="SUPFAM" id="SSF55785">
    <property type="entry name" value="PYP-like sensor domain (PAS domain)"/>
    <property type="match status" value="8"/>
</dbReference>
<dbReference type="PROSITE" id="PS50113">
    <property type="entry name" value="PAC"/>
    <property type="match status" value="4"/>
</dbReference>
<dbReference type="InterPro" id="IPR013656">
    <property type="entry name" value="PAS_4"/>
</dbReference>
<dbReference type="InterPro" id="IPR036890">
    <property type="entry name" value="HATPase_C_sf"/>
</dbReference>
<evidence type="ECO:0000256" key="2">
    <source>
        <dbReference type="ARBA" id="ARBA00012438"/>
    </source>
</evidence>
<dbReference type="InterPro" id="IPR005467">
    <property type="entry name" value="His_kinase_dom"/>
</dbReference>
<dbReference type="InterPro" id="IPR052162">
    <property type="entry name" value="Sensor_kinase/Photoreceptor"/>
</dbReference>
<evidence type="ECO:0000256" key="3">
    <source>
        <dbReference type="ARBA" id="ARBA00022553"/>
    </source>
</evidence>
<dbReference type="RefSeq" id="WP_191183906.1">
    <property type="nucleotide sequence ID" value="NZ_JACXAJ010000004.1"/>
</dbReference>
<comment type="catalytic activity">
    <reaction evidence="1">
        <text>ATP + protein L-histidine = ADP + protein N-phospho-L-histidine.</text>
        <dbReference type="EC" id="2.7.13.3"/>
    </reaction>
</comment>
<evidence type="ECO:0000313" key="10">
    <source>
        <dbReference type="Proteomes" id="UP000625551"/>
    </source>
</evidence>
<feature type="domain" description="Histidine kinase" evidence="6">
    <location>
        <begin position="1064"/>
        <end position="1279"/>
    </location>
</feature>
<dbReference type="PRINTS" id="PR00344">
    <property type="entry name" value="BCTRLSENSOR"/>
</dbReference>
<dbReference type="EC" id="2.7.13.3" evidence="2"/>
<dbReference type="Pfam" id="PF00512">
    <property type="entry name" value="HisKA"/>
    <property type="match status" value="1"/>
</dbReference>
<feature type="domain" description="PAC" evidence="8">
    <location>
        <begin position="619"/>
        <end position="673"/>
    </location>
</feature>
<dbReference type="Pfam" id="PF13188">
    <property type="entry name" value="PAS_8"/>
    <property type="match status" value="1"/>
</dbReference>
<evidence type="ECO:0000256" key="1">
    <source>
        <dbReference type="ARBA" id="ARBA00000085"/>
    </source>
</evidence>
<keyword evidence="4" id="KW-0808">Transferase</keyword>
<feature type="domain" description="PAS" evidence="7">
    <location>
        <begin position="804"/>
        <end position="873"/>
    </location>
</feature>